<dbReference type="Gene3D" id="3.90.550.10">
    <property type="entry name" value="Spore Coat Polysaccharide Biosynthesis Protein SpsA, Chain A"/>
    <property type="match status" value="1"/>
</dbReference>
<dbReference type="Proteomes" id="UP000480185">
    <property type="component" value="Unassembled WGS sequence"/>
</dbReference>
<dbReference type="InterPro" id="IPR001173">
    <property type="entry name" value="Glyco_trans_2-like"/>
</dbReference>
<sequence length="640" mass="75382">MIVKNEEKVIKRCLDSINGIVNEIIVVDTGSTDNTKAICSKYTQNIYDFEWSGSFSEARNFALSKATAKWTLVLDADEYVDRDNLIKVVQDLTENDYEKDSFAVTINNFTGVNAQKVVQHKNLRIFRNSGKIKYKRAIHEQLFREDRQLVVGSSELIIYHSGYLKGTILEKNKHKRNGELLQKEMEKTNNAFDYFNFGNEYMSEGNLEKALGMFQKAYQNKDDLGYSWVPLCVVHLVECLLHLNRFADAIEVINDAEQIWSNSPEFQTIKGIIYFNQNRFEDAKTVLNNVVKNQENYQLFIKSIDYLEYYPKEILGKIYEKELSIELAVKHYTEAYSFNKNTQVFKNLISLLAKYVTENQFISFINENRFIEKKQEFTGIIEVLMYTNKPKLIEFILGMHTQVENIEAIQLKVDLMKSDYIKALSTLDVNPNVLKNQTYFDIIDLNLLTLRITDPEYIKKMKNFMQDQDYIYKFITEPTKVLNVENEHKFKKIFMNILLRSLMLHQFKTFEQLLPLRNLFDKSINLEIGHMLYSYHIQDLAMDFYQEIESVKEYDSETFVNIIQEFRNKDYKQEALNFVIEALEHGHTDFRILVAGIEIVEDKDLKDEKKELIQLAKEYYPDSEWLKNEEAKNELSDIFL</sequence>
<gene>
    <name evidence="3" type="ORF">GH754_00400</name>
</gene>
<comment type="caution">
    <text evidence="3">The sequence shown here is derived from an EMBL/GenBank/DDBJ whole genome shotgun (WGS) entry which is preliminary data.</text>
</comment>
<dbReference type="Gene3D" id="1.25.40.10">
    <property type="entry name" value="Tetratricopeptide repeat domain"/>
    <property type="match status" value="1"/>
</dbReference>
<feature type="domain" description="Glycosyltransferase 2-like" evidence="2">
    <location>
        <begin position="1"/>
        <end position="98"/>
    </location>
</feature>
<evidence type="ECO:0000313" key="4">
    <source>
        <dbReference type="Proteomes" id="UP000480185"/>
    </source>
</evidence>
<dbReference type="PANTHER" id="PTHR43630:SF2">
    <property type="entry name" value="GLYCOSYLTRANSFERASE"/>
    <property type="match status" value="1"/>
</dbReference>
<dbReference type="InterPro" id="IPR019734">
    <property type="entry name" value="TPR_rpt"/>
</dbReference>
<dbReference type="SMART" id="SM00028">
    <property type="entry name" value="TPR"/>
    <property type="match status" value="4"/>
</dbReference>
<evidence type="ECO:0000256" key="1">
    <source>
        <dbReference type="PROSITE-ProRule" id="PRU00339"/>
    </source>
</evidence>
<accession>A0A6G1X1K9</accession>
<dbReference type="GO" id="GO:0016740">
    <property type="term" value="F:transferase activity"/>
    <property type="evidence" value="ECO:0007669"/>
    <property type="project" value="UniProtKB-KW"/>
</dbReference>
<reference evidence="3 4" key="1">
    <citation type="submission" date="2019-11" db="EMBL/GenBank/DDBJ databases">
        <authorList>
            <person name="Li J."/>
        </authorList>
    </citation>
    <scope>NUCLEOTIDE SEQUENCE [LARGE SCALE GENOMIC DNA]</scope>
    <source>
        <strain evidence="3 4">J4</strain>
    </source>
</reference>
<organism evidence="3 4">
    <name type="scientific">Salinibacillus xinjiangensis</name>
    <dbReference type="NCBI Taxonomy" id="1229268"/>
    <lineage>
        <taxon>Bacteria</taxon>
        <taxon>Bacillati</taxon>
        <taxon>Bacillota</taxon>
        <taxon>Bacilli</taxon>
        <taxon>Bacillales</taxon>
        <taxon>Bacillaceae</taxon>
        <taxon>Salinibacillus</taxon>
    </lineage>
</organism>
<dbReference type="PROSITE" id="PS50005">
    <property type="entry name" value="TPR"/>
    <property type="match status" value="1"/>
</dbReference>
<evidence type="ECO:0000313" key="3">
    <source>
        <dbReference type="EMBL" id="MRG84780.1"/>
    </source>
</evidence>
<name>A0A6G1X1K9_9BACI</name>
<dbReference type="EMBL" id="WJNH01000001">
    <property type="protein sequence ID" value="MRG84780.1"/>
    <property type="molecule type" value="Genomic_DNA"/>
</dbReference>
<dbReference type="SUPFAM" id="SSF53448">
    <property type="entry name" value="Nucleotide-diphospho-sugar transferases"/>
    <property type="match status" value="1"/>
</dbReference>
<evidence type="ECO:0000259" key="2">
    <source>
        <dbReference type="Pfam" id="PF00535"/>
    </source>
</evidence>
<keyword evidence="4" id="KW-1185">Reference proteome</keyword>
<protein>
    <submittedName>
        <fullName evidence="3">Glycosyltransferase</fullName>
    </submittedName>
</protein>
<proteinExistence type="predicted"/>
<dbReference type="InterPro" id="IPR029044">
    <property type="entry name" value="Nucleotide-diphossugar_trans"/>
</dbReference>
<dbReference type="AlphaFoldDB" id="A0A6G1X1K9"/>
<feature type="repeat" description="TPR" evidence="1">
    <location>
        <begin position="191"/>
        <end position="224"/>
    </location>
</feature>
<keyword evidence="3" id="KW-0808">Transferase</keyword>
<dbReference type="PANTHER" id="PTHR43630">
    <property type="entry name" value="POLY-BETA-1,6-N-ACETYL-D-GLUCOSAMINE SYNTHASE"/>
    <property type="match status" value="1"/>
</dbReference>
<keyword evidence="1" id="KW-0802">TPR repeat</keyword>
<dbReference type="Pfam" id="PF00535">
    <property type="entry name" value="Glycos_transf_2"/>
    <property type="match status" value="1"/>
</dbReference>
<dbReference type="InterPro" id="IPR011990">
    <property type="entry name" value="TPR-like_helical_dom_sf"/>
</dbReference>
<dbReference type="SUPFAM" id="SSF48452">
    <property type="entry name" value="TPR-like"/>
    <property type="match status" value="1"/>
</dbReference>
<dbReference type="CDD" id="cd02511">
    <property type="entry name" value="Beta4Glucosyltransferase"/>
    <property type="match status" value="1"/>
</dbReference>